<gene>
    <name evidence="1" type="ORF">FE784_04870</name>
</gene>
<proteinExistence type="predicted"/>
<comment type="caution">
    <text evidence="1">The sequence shown here is derived from an EMBL/GenBank/DDBJ whole genome shotgun (WGS) entry which is preliminary data.</text>
</comment>
<name>A0A5C4TFN1_9BACL</name>
<keyword evidence="2" id="KW-1185">Reference proteome</keyword>
<reference evidence="1 2" key="1">
    <citation type="submission" date="2019-05" db="EMBL/GenBank/DDBJ databases">
        <title>We sequenced the genome of Paenibacillus hemerocallicola KCTC 33185 for further insight into its adaptation and study the phylogeny of Paenibacillus.</title>
        <authorList>
            <person name="Narsing Rao M.P."/>
        </authorList>
    </citation>
    <scope>NUCLEOTIDE SEQUENCE [LARGE SCALE GENOMIC DNA]</scope>
    <source>
        <strain evidence="1 2">KCTC 33185</strain>
    </source>
</reference>
<dbReference type="InterPro" id="IPR008978">
    <property type="entry name" value="HSP20-like_chaperone"/>
</dbReference>
<dbReference type="EMBL" id="VDCQ01000005">
    <property type="protein sequence ID" value="TNJ67300.1"/>
    <property type="molecule type" value="Genomic_DNA"/>
</dbReference>
<sequence>MSQTNNRGHSAGDGRQNVDWVQFERLMDDLLPNVVPGMKGDPISRIGHFVRGVMERAKPDPDSASSHERKSANSMLFRTDVTETERFVKVRVHVPDYVDPRKLQLFINGQILKIEGPLGNKQSVSLPAPVGMKSGQAVLREGSLHIRLRKRSVPPFKEVYIQFP</sequence>
<protein>
    <submittedName>
        <fullName evidence="1">Uncharacterized protein</fullName>
    </submittedName>
</protein>
<accession>A0A5C4TFN1</accession>
<evidence type="ECO:0000313" key="1">
    <source>
        <dbReference type="EMBL" id="TNJ67300.1"/>
    </source>
</evidence>
<dbReference type="AlphaFoldDB" id="A0A5C4TFN1"/>
<dbReference type="CDD" id="cd00298">
    <property type="entry name" value="ACD_sHsps_p23-like"/>
    <property type="match status" value="1"/>
</dbReference>
<dbReference type="Proteomes" id="UP000307943">
    <property type="component" value="Unassembled WGS sequence"/>
</dbReference>
<dbReference type="RefSeq" id="WP_139601014.1">
    <property type="nucleotide sequence ID" value="NZ_VDCQ01000005.1"/>
</dbReference>
<organism evidence="1 2">
    <name type="scientific">Paenibacillus hemerocallicola</name>
    <dbReference type="NCBI Taxonomy" id="1172614"/>
    <lineage>
        <taxon>Bacteria</taxon>
        <taxon>Bacillati</taxon>
        <taxon>Bacillota</taxon>
        <taxon>Bacilli</taxon>
        <taxon>Bacillales</taxon>
        <taxon>Paenibacillaceae</taxon>
        <taxon>Paenibacillus</taxon>
    </lineage>
</organism>
<evidence type="ECO:0000313" key="2">
    <source>
        <dbReference type="Proteomes" id="UP000307943"/>
    </source>
</evidence>
<dbReference type="OrthoDB" id="2678548at2"/>
<dbReference type="SUPFAM" id="SSF49764">
    <property type="entry name" value="HSP20-like chaperones"/>
    <property type="match status" value="1"/>
</dbReference>